<dbReference type="EMBL" id="JQHM01000001">
    <property type="protein sequence ID" value="KFX07781.1"/>
    <property type="molecule type" value="Genomic_DNA"/>
</dbReference>
<dbReference type="Proteomes" id="UP000032874">
    <property type="component" value="Unassembled WGS sequence"/>
</dbReference>
<name>A0A093TBQ8_9GAMM</name>
<dbReference type="STRING" id="55207.KP22_06735"/>
<dbReference type="Proteomes" id="UP000032869">
    <property type="component" value="Unassembled WGS sequence"/>
</dbReference>
<evidence type="ECO:0000313" key="1">
    <source>
        <dbReference type="EMBL" id="KFX07781.1"/>
    </source>
</evidence>
<evidence type="ECO:0000313" key="4">
    <source>
        <dbReference type="Proteomes" id="UP000032874"/>
    </source>
</evidence>
<sequence length="140" mass="16211">MTKNQLIKLIHIAKRDLQLDDDTYRQLLITVIGKSSTRDMTVPQLDNVLNAMKKRGFKIKSAKKASSTRPLDDSPQSRKIRSLWLEMADAGIIRDRSEAALARWVKRETGVDSLQWLNSEQASVIIEKLKQWQRRVRKPE</sequence>
<accession>A0A093TBQ8</accession>
<gene>
    <name evidence="2" type="ORF">JV35_12785</name>
    <name evidence="1" type="ORF">KP22_06735</name>
</gene>
<dbReference type="RefSeq" id="WP_039305060.1">
    <property type="nucleotide sequence ID" value="NZ_JQHL01000005.1"/>
</dbReference>
<dbReference type="OrthoDB" id="7360086at2"/>
<evidence type="ECO:0000313" key="2">
    <source>
        <dbReference type="EMBL" id="KFX19786.1"/>
    </source>
</evidence>
<comment type="caution">
    <text evidence="1">The sequence shown here is derived from an EMBL/GenBank/DDBJ whole genome shotgun (WGS) entry which is preliminary data.</text>
</comment>
<organism evidence="1 4">
    <name type="scientific">Pectobacterium betavasculorum</name>
    <dbReference type="NCBI Taxonomy" id="55207"/>
    <lineage>
        <taxon>Bacteria</taxon>
        <taxon>Pseudomonadati</taxon>
        <taxon>Pseudomonadota</taxon>
        <taxon>Gammaproteobacteria</taxon>
        <taxon>Enterobacterales</taxon>
        <taxon>Pectobacteriaceae</taxon>
        <taxon>Pectobacterium</taxon>
    </lineage>
</organism>
<protein>
    <submittedName>
        <fullName evidence="1">Rha family transcriptional regulator</fullName>
    </submittedName>
</protein>
<dbReference type="InterPro" id="IPR009363">
    <property type="entry name" value="Phage_Mu_Gp16"/>
</dbReference>
<dbReference type="EMBL" id="JQHL01000005">
    <property type="protein sequence ID" value="KFX19786.1"/>
    <property type="molecule type" value="Genomic_DNA"/>
</dbReference>
<dbReference type="Pfam" id="PF06252">
    <property type="entry name" value="GemA"/>
    <property type="match status" value="1"/>
</dbReference>
<keyword evidence="3" id="KW-1185">Reference proteome</keyword>
<dbReference type="AlphaFoldDB" id="A0A093TBQ8"/>
<dbReference type="eggNOG" id="COG4382">
    <property type="taxonomic scope" value="Bacteria"/>
</dbReference>
<proteinExistence type="predicted"/>
<reference evidence="3 4" key="1">
    <citation type="submission" date="2014-08" db="EMBL/GenBank/DDBJ databases">
        <title>Genome sequences of NCPPB Pectobacterium isolates.</title>
        <authorList>
            <person name="Glover R.H."/>
            <person name="Sapp M."/>
            <person name="Elphinstone J."/>
        </authorList>
    </citation>
    <scope>NUCLEOTIDE SEQUENCE [LARGE SCALE GENOMIC DNA]</scope>
    <source>
        <strain evidence="2 3">NCPPB 2793</strain>
        <strain evidence="1 4">NCPPB 2795</strain>
    </source>
</reference>
<evidence type="ECO:0000313" key="3">
    <source>
        <dbReference type="Proteomes" id="UP000032869"/>
    </source>
</evidence>